<evidence type="ECO:0000313" key="2">
    <source>
        <dbReference type="RefSeq" id="XP_011633758.1"/>
    </source>
</evidence>
<organism evidence="1 2">
    <name type="scientific">Pogonomyrmex barbatus</name>
    <name type="common">red harvester ant</name>
    <dbReference type="NCBI Taxonomy" id="144034"/>
    <lineage>
        <taxon>Eukaryota</taxon>
        <taxon>Metazoa</taxon>
        <taxon>Ecdysozoa</taxon>
        <taxon>Arthropoda</taxon>
        <taxon>Hexapoda</taxon>
        <taxon>Insecta</taxon>
        <taxon>Pterygota</taxon>
        <taxon>Neoptera</taxon>
        <taxon>Endopterygota</taxon>
        <taxon>Hymenoptera</taxon>
        <taxon>Apocrita</taxon>
        <taxon>Aculeata</taxon>
        <taxon>Formicoidea</taxon>
        <taxon>Formicidae</taxon>
        <taxon>Myrmicinae</taxon>
        <taxon>Pogonomyrmex</taxon>
    </lineage>
</organism>
<proteinExistence type="predicted"/>
<sequence>MGLCCLNRGSASTCIRWQRESVIDVIFASPPAAGLVMGWRVTQELETGSDHLYIVVGIRAAPPEVLARQKRHQRTLRRWALTKIEEDALRAAVLAGTWPGQTRVGIDDEADWIGDIMERACDASMPRSRPHPRRVAYWWTDEIADLRRLAVRRRRKFTRARNRGNPVRTGEAYEAFRVARASLKAAIRAAKAGAWEELVSSLDRDP</sequence>
<keyword evidence="1" id="KW-1185">Reference proteome</keyword>
<name>A0A6I9W1R5_9HYME</name>
<dbReference type="AlphaFoldDB" id="A0A6I9W1R5"/>
<dbReference type="Gene3D" id="3.60.10.10">
    <property type="entry name" value="Endonuclease/exonuclease/phosphatase"/>
    <property type="match status" value="1"/>
</dbReference>
<dbReference type="OrthoDB" id="7553360at2759"/>
<evidence type="ECO:0000313" key="1">
    <source>
        <dbReference type="Proteomes" id="UP000504615"/>
    </source>
</evidence>
<dbReference type="InterPro" id="IPR036691">
    <property type="entry name" value="Endo/exonu/phosph_ase_sf"/>
</dbReference>
<accession>A0A6I9W1R5</accession>
<dbReference type="RefSeq" id="XP_011633758.1">
    <property type="nucleotide sequence ID" value="XM_011635456.1"/>
</dbReference>
<protein>
    <submittedName>
        <fullName evidence="2">Uncharacterized protein LOC105424945</fullName>
    </submittedName>
</protein>
<reference evidence="2" key="1">
    <citation type="submission" date="2025-08" db="UniProtKB">
        <authorList>
            <consortium name="RefSeq"/>
        </authorList>
    </citation>
    <scope>IDENTIFICATION</scope>
</reference>
<gene>
    <name evidence="2" type="primary">LOC105424945</name>
</gene>
<dbReference type="SUPFAM" id="SSF56219">
    <property type="entry name" value="DNase I-like"/>
    <property type="match status" value="1"/>
</dbReference>
<dbReference type="KEGG" id="pbar:105424945"/>
<dbReference type="Proteomes" id="UP000504615">
    <property type="component" value="Unplaced"/>
</dbReference>
<dbReference type="GeneID" id="105424945"/>